<dbReference type="OrthoDB" id="6366714at2"/>
<dbReference type="AlphaFoldDB" id="A0A1I4TGT7"/>
<feature type="signal peptide" evidence="1">
    <location>
        <begin position="1"/>
        <end position="22"/>
    </location>
</feature>
<reference evidence="3" key="1">
    <citation type="submission" date="2016-10" db="EMBL/GenBank/DDBJ databases">
        <authorList>
            <person name="Varghese N."/>
            <person name="Submissions S."/>
        </authorList>
    </citation>
    <scope>NUCLEOTIDE SEQUENCE [LARGE SCALE GENOMIC DNA]</scope>
    <source>
        <strain evidence="3">CGMCC 1.7061</strain>
    </source>
</reference>
<evidence type="ECO:0000256" key="1">
    <source>
        <dbReference type="SAM" id="SignalP"/>
    </source>
</evidence>
<dbReference type="Gene3D" id="1.20.120.1490">
    <property type="match status" value="1"/>
</dbReference>
<evidence type="ECO:0000313" key="2">
    <source>
        <dbReference type="EMBL" id="SFM75843.1"/>
    </source>
</evidence>
<dbReference type="STRING" id="488535.SAMN04487963_3618"/>
<sequence length="136" mass="15071">MNLKQLLGAALVSLSLSFPVLAEPVSQPDQVDRLAQLVALTDDQQTRIRDILGELQGQIRDLRVEAQGLQQKLQDHVKPDYDEAAIRADAEKLGDLSGEISALSTLLQARVDSVFTQEQRDELDRQMREAQPGPTL</sequence>
<evidence type="ECO:0000313" key="3">
    <source>
        <dbReference type="Proteomes" id="UP000198519"/>
    </source>
</evidence>
<keyword evidence="1" id="KW-0732">Signal</keyword>
<protein>
    <recommendedName>
        <fullName evidence="4">Zinc resistance-associated protein</fullName>
    </recommendedName>
</protein>
<keyword evidence="3" id="KW-1185">Reference proteome</keyword>
<name>A0A1I4TGT7_9GAMM</name>
<gene>
    <name evidence="2" type="ORF">SAMN04487963_3618</name>
</gene>
<proteinExistence type="predicted"/>
<dbReference type="RefSeq" id="WP_092026529.1">
    <property type="nucleotide sequence ID" value="NZ_FOUE01000007.1"/>
</dbReference>
<accession>A0A1I4TGT7</accession>
<organism evidence="2 3">
    <name type="scientific">Marinobacter zhejiangensis</name>
    <dbReference type="NCBI Taxonomy" id="488535"/>
    <lineage>
        <taxon>Bacteria</taxon>
        <taxon>Pseudomonadati</taxon>
        <taxon>Pseudomonadota</taxon>
        <taxon>Gammaproteobacteria</taxon>
        <taxon>Pseudomonadales</taxon>
        <taxon>Marinobacteraceae</taxon>
        <taxon>Marinobacter</taxon>
    </lineage>
</organism>
<feature type="chain" id="PRO_5011470379" description="Zinc resistance-associated protein" evidence="1">
    <location>
        <begin position="23"/>
        <end position="136"/>
    </location>
</feature>
<dbReference type="Proteomes" id="UP000198519">
    <property type="component" value="Unassembled WGS sequence"/>
</dbReference>
<dbReference type="EMBL" id="FOUE01000007">
    <property type="protein sequence ID" value="SFM75843.1"/>
    <property type="molecule type" value="Genomic_DNA"/>
</dbReference>
<evidence type="ECO:0008006" key="4">
    <source>
        <dbReference type="Google" id="ProtNLM"/>
    </source>
</evidence>